<reference evidence="2 3" key="1">
    <citation type="submission" date="2019-08" db="EMBL/GenBank/DDBJ databases">
        <title>Deep-cultivation of Planctomycetes and their phenomic and genomic characterization uncovers novel biology.</title>
        <authorList>
            <person name="Wiegand S."/>
            <person name="Jogler M."/>
            <person name="Boedeker C."/>
            <person name="Pinto D."/>
            <person name="Vollmers J."/>
            <person name="Rivas-Marin E."/>
            <person name="Kohn T."/>
            <person name="Peeters S.H."/>
            <person name="Heuer A."/>
            <person name="Rast P."/>
            <person name="Oberbeckmann S."/>
            <person name="Bunk B."/>
            <person name="Jeske O."/>
            <person name="Meyerdierks A."/>
            <person name="Storesund J.E."/>
            <person name="Kallscheuer N."/>
            <person name="Luecker S."/>
            <person name="Lage O.M."/>
            <person name="Pohl T."/>
            <person name="Merkel B.J."/>
            <person name="Hornburger P."/>
            <person name="Mueller R.-W."/>
            <person name="Bruemmer F."/>
            <person name="Labrenz M."/>
            <person name="Spormann A.M."/>
            <person name="Op den Camp H."/>
            <person name="Overmann J."/>
            <person name="Amann R."/>
            <person name="Jetten M.S.M."/>
            <person name="Mascher T."/>
            <person name="Medema M.H."/>
            <person name="Devos D.P."/>
            <person name="Kaster A.-K."/>
            <person name="Ovreas L."/>
            <person name="Rohde M."/>
            <person name="Galperin M.Y."/>
            <person name="Jogler C."/>
        </authorList>
    </citation>
    <scope>NUCLEOTIDE SEQUENCE [LARGE SCALE GENOMIC DNA]</scope>
    <source>
        <strain evidence="2 3">OJF2</strain>
    </source>
</reference>
<keyword evidence="3" id="KW-1185">Reference proteome</keyword>
<sequence>MIAEPNHAATSGPPRSRILRADARLSLPFPAAERWLAPLYATMAIGFVLIGAGNLDLGPADARLGIAAGEPFGPIGQVFGRYAPELWPAKVALSRLAGLFVERGDAAPGIVHWPSALAAAAIGWMLARRAAATLGTRTGIFVGLAWLASVGAIDHSGAVGLDFVTGLAVVAAIDRLLDEGSDWTAGAWTALAFLAGGWPPAIVVLLVVIVLGRPEAGYSARLFVPPAVAAAAWAAWAIASATPEGMAAALVLPFKHRPDWFMALTLLGLALPFGPFAALAWSPSVRRGWTPGGGLLIKGWTQAALACLVAGTVVPGISQAARIPALAGMMIASGTVLEAAWTGSLSRWSRRAFLAAAFGLSLLWLMSLVYGEYLWLMVFSYYRPVGIAAAVVAVPLIALAWSGAELGNSRRATVALVLLAASLKLVHWGYYVPEANYRYGQGPWGRAIGQWVLPNWTIHTFHDWPPELAFATGRPVRQLPAPLHIAYPQDGESRHVLLLQSEFENWPESAPRLIKVASFQELDGSVRVLARTPGKLVAPSGLALPGRAED</sequence>
<gene>
    <name evidence="2" type="ORF">OJF2_49970</name>
</gene>
<evidence type="ECO:0000313" key="2">
    <source>
        <dbReference type="EMBL" id="QEH36433.1"/>
    </source>
</evidence>
<feature type="transmembrane region" description="Helical" evidence="1">
    <location>
        <begin position="35"/>
        <end position="55"/>
    </location>
</feature>
<evidence type="ECO:0000256" key="1">
    <source>
        <dbReference type="SAM" id="Phobius"/>
    </source>
</evidence>
<protein>
    <recommendedName>
        <fullName evidence="4">Glycosyltransferase RgtA/B/C/D-like domain-containing protein</fullName>
    </recommendedName>
</protein>
<feature type="transmembrane region" description="Helical" evidence="1">
    <location>
        <begin position="185"/>
        <end position="210"/>
    </location>
</feature>
<dbReference type="OrthoDB" id="242442at2"/>
<name>A0A5B9W7A5_9BACT</name>
<feature type="transmembrane region" description="Helical" evidence="1">
    <location>
        <begin position="353"/>
        <end position="375"/>
    </location>
</feature>
<dbReference type="RefSeq" id="WP_148596121.1">
    <property type="nucleotide sequence ID" value="NZ_CP042997.1"/>
</dbReference>
<proteinExistence type="predicted"/>
<keyword evidence="1" id="KW-0472">Membrane</keyword>
<feature type="transmembrane region" description="Helical" evidence="1">
    <location>
        <begin position="413"/>
        <end position="431"/>
    </location>
</feature>
<feature type="transmembrane region" description="Helical" evidence="1">
    <location>
        <begin position="222"/>
        <end position="240"/>
    </location>
</feature>
<dbReference type="EMBL" id="CP042997">
    <property type="protein sequence ID" value="QEH36433.1"/>
    <property type="molecule type" value="Genomic_DNA"/>
</dbReference>
<organism evidence="2 3">
    <name type="scientific">Aquisphaera giovannonii</name>
    <dbReference type="NCBI Taxonomy" id="406548"/>
    <lineage>
        <taxon>Bacteria</taxon>
        <taxon>Pseudomonadati</taxon>
        <taxon>Planctomycetota</taxon>
        <taxon>Planctomycetia</taxon>
        <taxon>Isosphaerales</taxon>
        <taxon>Isosphaeraceae</taxon>
        <taxon>Aquisphaera</taxon>
    </lineage>
</organism>
<evidence type="ECO:0008006" key="4">
    <source>
        <dbReference type="Google" id="ProtNLM"/>
    </source>
</evidence>
<keyword evidence="1" id="KW-1133">Transmembrane helix</keyword>
<feature type="transmembrane region" description="Helical" evidence="1">
    <location>
        <begin position="134"/>
        <end position="153"/>
    </location>
</feature>
<feature type="transmembrane region" description="Helical" evidence="1">
    <location>
        <begin position="381"/>
        <end position="401"/>
    </location>
</feature>
<accession>A0A5B9W7A5</accession>
<feature type="transmembrane region" description="Helical" evidence="1">
    <location>
        <begin position="295"/>
        <end position="317"/>
    </location>
</feature>
<dbReference type="KEGG" id="agv:OJF2_49970"/>
<feature type="transmembrane region" description="Helical" evidence="1">
    <location>
        <begin position="260"/>
        <end position="283"/>
    </location>
</feature>
<feature type="transmembrane region" description="Helical" evidence="1">
    <location>
        <begin position="323"/>
        <end position="341"/>
    </location>
</feature>
<keyword evidence="1" id="KW-0812">Transmembrane</keyword>
<dbReference type="AlphaFoldDB" id="A0A5B9W7A5"/>
<evidence type="ECO:0000313" key="3">
    <source>
        <dbReference type="Proteomes" id="UP000324233"/>
    </source>
</evidence>
<dbReference type="Proteomes" id="UP000324233">
    <property type="component" value="Chromosome"/>
</dbReference>